<protein>
    <submittedName>
        <fullName evidence="1">Uncharacterized protein</fullName>
    </submittedName>
</protein>
<proteinExistence type="predicted"/>
<evidence type="ECO:0000313" key="1">
    <source>
        <dbReference type="EMBL" id="KHG07394.1"/>
    </source>
</evidence>
<organism evidence="1 2">
    <name type="scientific">Gossypium arboreum</name>
    <name type="common">Tree cotton</name>
    <name type="synonym">Gossypium nanking</name>
    <dbReference type="NCBI Taxonomy" id="29729"/>
    <lineage>
        <taxon>Eukaryota</taxon>
        <taxon>Viridiplantae</taxon>
        <taxon>Streptophyta</taxon>
        <taxon>Embryophyta</taxon>
        <taxon>Tracheophyta</taxon>
        <taxon>Spermatophyta</taxon>
        <taxon>Magnoliopsida</taxon>
        <taxon>eudicotyledons</taxon>
        <taxon>Gunneridae</taxon>
        <taxon>Pentapetalae</taxon>
        <taxon>rosids</taxon>
        <taxon>malvids</taxon>
        <taxon>Malvales</taxon>
        <taxon>Malvaceae</taxon>
        <taxon>Malvoideae</taxon>
        <taxon>Gossypium</taxon>
    </lineage>
</organism>
<keyword evidence="2" id="KW-1185">Reference proteome</keyword>
<reference evidence="2" key="1">
    <citation type="submission" date="2014-09" db="EMBL/GenBank/DDBJ databases">
        <authorList>
            <person name="Mudge J."/>
            <person name="Ramaraj T."/>
            <person name="Lindquist I.E."/>
            <person name="Bharti A.K."/>
            <person name="Sundararajan A."/>
            <person name="Cameron C.T."/>
            <person name="Woodward J.E."/>
            <person name="May G.D."/>
            <person name="Brubaker C."/>
            <person name="Broadhvest J."/>
            <person name="Wilkins T.A."/>
        </authorList>
    </citation>
    <scope>NUCLEOTIDE SEQUENCE</scope>
    <source>
        <strain evidence="2">cv. AKA8401</strain>
    </source>
</reference>
<dbReference type="Proteomes" id="UP000032142">
    <property type="component" value="Unassembled WGS sequence"/>
</dbReference>
<dbReference type="AlphaFoldDB" id="A0A0B0N6C5"/>
<gene>
    <name evidence="1" type="ORF">F383_34174</name>
</gene>
<dbReference type="EMBL" id="JRRC01473867">
    <property type="protein sequence ID" value="KHG07394.1"/>
    <property type="molecule type" value="Genomic_DNA"/>
</dbReference>
<comment type="caution">
    <text evidence="1">The sequence shown here is derived from an EMBL/GenBank/DDBJ whole genome shotgun (WGS) entry which is preliminary data.</text>
</comment>
<evidence type="ECO:0000313" key="2">
    <source>
        <dbReference type="Proteomes" id="UP000032142"/>
    </source>
</evidence>
<accession>A0A0B0N6C5</accession>
<name>A0A0B0N6C5_GOSAR</name>
<sequence>MAYLVNPLNHGIWLISFVDVNISYEIGFDMEYLINPLNHGIWLISSIDVNVSCPLCFWGA</sequence>